<accession>A0ABR4IAW0</accession>
<gene>
    <name evidence="5" type="ORF">BDW59DRAFT_180133</name>
</gene>
<dbReference type="InterPro" id="IPR050309">
    <property type="entry name" value="Type-B_Carboxylest/Lipase"/>
</dbReference>
<comment type="caution">
    <text evidence="5">The sequence shown here is derived from an EMBL/GenBank/DDBJ whole genome shotgun (WGS) entry which is preliminary data.</text>
</comment>
<comment type="similarity">
    <text evidence="1 3">Belongs to the type-B carboxylesterase/lipase family.</text>
</comment>
<name>A0ABR4IAW0_9EURO</name>
<dbReference type="InterPro" id="IPR029058">
    <property type="entry name" value="AB_hydrolase_fold"/>
</dbReference>
<dbReference type="EMBL" id="JBFXLS010000040">
    <property type="protein sequence ID" value="KAL2824885.1"/>
    <property type="molecule type" value="Genomic_DNA"/>
</dbReference>
<dbReference type="GO" id="GO:0016787">
    <property type="term" value="F:hydrolase activity"/>
    <property type="evidence" value="ECO:0007669"/>
    <property type="project" value="UniProtKB-KW"/>
</dbReference>
<evidence type="ECO:0000259" key="4">
    <source>
        <dbReference type="Pfam" id="PF00135"/>
    </source>
</evidence>
<dbReference type="Proteomes" id="UP001610335">
    <property type="component" value="Unassembled WGS sequence"/>
</dbReference>
<evidence type="ECO:0000313" key="5">
    <source>
        <dbReference type="EMBL" id="KAL2824885.1"/>
    </source>
</evidence>
<evidence type="ECO:0000313" key="6">
    <source>
        <dbReference type="Proteomes" id="UP001610335"/>
    </source>
</evidence>
<sequence>MATPSVTLPQGKVVGIQLENEFPQPVDAFLGIPYARPPVGDLRFRPAARLPSSTETIDASKYGPAAPGKALLAGGPDLEQSEDCLTANIFRPSSTQTTKKPLPVAIYVHGGAFNRGAAAMHKTASMVAWSQEPFVAVSFGYRLGALGFLPSAVAKKEGMLNLGLRDQVFLFEWVQENIARFGGDPDTVTLFGLSAGAHSIGHHLLDYTSNKPPLFHRVILESGAPTSRAVRPYDANIHEEQFQSFLEEVSCPHTTPESESKIFPYLRSLPSSVITNAQTAVFDKYNSSLRWAFQPVIDGEDGKEDEDGIVIPWKPLDAWTSGKWHKNIPIMTGFNTNEGTMYVDKTMSEPSQFRDFWHMLLPQLSAADLDTIERLYPDPSVFTDSPYIETRGAEHGLGPQYKRIEAAYGHYAYVAPVRQTAHFASLQGTLVYLYNWALPRTIIGRANHGDNMYYETYNSEITSLSESQKELSGTLHAYITSFITSGDPNAVSGRYGERPVWKPYVADDPKVLVFGEENEELIGGSVGLAAKFVDDSWAREETGFWWEKTEISQLA</sequence>
<evidence type="ECO:0000256" key="3">
    <source>
        <dbReference type="RuleBase" id="RU361235"/>
    </source>
</evidence>
<reference evidence="5 6" key="1">
    <citation type="submission" date="2024-07" db="EMBL/GenBank/DDBJ databases">
        <title>Section-level genome sequencing and comparative genomics of Aspergillus sections Usti and Cavernicolus.</title>
        <authorList>
            <consortium name="Lawrence Berkeley National Laboratory"/>
            <person name="Nybo J.L."/>
            <person name="Vesth T.C."/>
            <person name="Theobald S."/>
            <person name="Frisvad J.C."/>
            <person name="Larsen T.O."/>
            <person name="Kjaerboelling I."/>
            <person name="Rothschild-Mancinelli K."/>
            <person name="Lyhne E.K."/>
            <person name="Kogle M.E."/>
            <person name="Barry K."/>
            <person name="Clum A."/>
            <person name="Na H."/>
            <person name="Ledsgaard L."/>
            <person name="Lin J."/>
            <person name="Lipzen A."/>
            <person name="Kuo A."/>
            <person name="Riley R."/>
            <person name="Mondo S."/>
            <person name="LaButti K."/>
            <person name="Haridas S."/>
            <person name="Pangalinan J."/>
            <person name="Salamov A.A."/>
            <person name="Simmons B.A."/>
            <person name="Magnuson J.K."/>
            <person name="Chen J."/>
            <person name="Drula E."/>
            <person name="Henrissat B."/>
            <person name="Wiebenga A."/>
            <person name="Lubbers R.J."/>
            <person name="Gomes A.C."/>
            <person name="Makela M.R."/>
            <person name="Stajich J."/>
            <person name="Grigoriev I.V."/>
            <person name="Mortensen U.H."/>
            <person name="De vries R.P."/>
            <person name="Baker S.E."/>
            <person name="Andersen M.R."/>
        </authorList>
    </citation>
    <scope>NUCLEOTIDE SEQUENCE [LARGE SCALE GENOMIC DNA]</scope>
    <source>
        <strain evidence="5 6">CBS 600.67</strain>
    </source>
</reference>
<organism evidence="5 6">
    <name type="scientific">Aspergillus cavernicola</name>
    <dbReference type="NCBI Taxonomy" id="176166"/>
    <lineage>
        <taxon>Eukaryota</taxon>
        <taxon>Fungi</taxon>
        <taxon>Dikarya</taxon>
        <taxon>Ascomycota</taxon>
        <taxon>Pezizomycotina</taxon>
        <taxon>Eurotiomycetes</taxon>
        <taxon>Eurotiomycetidae</taxon>
        <taxon>Eurotiales</taxon>
        <taxon>Aspergillaceae</taxon>
        <taxon>Aspergillus</taxon>
        <taxon>Aspergillus subgen. Nidulantes</taxon>
    </lineage>
</organism>
<dbReference type="Pfam" id="PF00135">
    <property type="entry name" value="COesterase"/>
    <property type="match status" value="1"/>
</dbReference>
<dbReference type="Gene3D" id="3.40.50.1820">
    <property type="entry name" value="alpha/beta hydrolase"/>
    <property type="match status" value="1"/>
</dbReference>
<dbReference type="PROSITE" id="PS00122">
    <property type="entry name" value="CARBOXYLESTERASE_B_1"/>
    <property type="match status" value="1"/>
</dbReference>
<keyword evidence="6" id="KW-1185">Reference proteome</keyword>
<dbReference type="PANTHER" id="PTHR11559">
    <property type="entry name" value="CARBOXYLESTERASE"/>
    <property type="match status" value="1"/>
</dbReference>
<protein>
    <recommendedName>
        <fullName evidence="3">Carboxylic ester hydrolase</fullName>
        <ecNumber evidence="3">3.1.1.-</ecNumber>
    </recommendedName>
</protein>
<evidence type="ECO:0000256" key="1">
    <source>
        <dbReference type="ARBA" id="ARBA00005964"/>
    </source>
</evidence>
<dbReference type="InterPro" id="IPR019826">
    <property type="entry name" value="Carboxylesterase_B_AS"/>
</dbReference>
<evidence type="ECO:0000256" key="2">
    <source>
        <dbReference type="ARBA" id="ARBA00022801"/>
    </source>
</evidence>
<dbReference type="EC" id="3.1.1.-" evidence="3"/>
<proteinExistence type="inferred from homology"/>
<dbReference type="InterPro" id="IPR002018">
    <property type="entry name" value="CarbesteraseB"/>
</dbReference>
<feature type="domain" description="Carboxylesterase type B" evidence="4">
    <location>
        <begin position="3"/>
        <end position="519"/>
    </location>
</feature>
<dbReference type="SUPFAM" id="SSF53474">
    <property type="entry name" value="alpha/beta-Hydrolases"/>
    <property type="match status" value="1"/>
</dbReference>
<keyword evidence="2 3" id="KW-0378">Hydrolase</keyword>